<dbReference type="Pfam" id="PF03629">
    <property type="entry name" value="SASA"/>
    <property type="match status" value="1"/>
</dbReference>
<evidence type="ECO:0000313" key="5">
    <source>
        <dbReference type="Proteomes" id="UP001217500"/>
    </source>
</evidence>
<dbReference type="Gene3D" id="3.40.50.1110">
    <property type="entry name" value="SGNH hydrolase"/>
    <property type="match status" value="1"/>
</dbReference>
<proteinExistence type="predicted"/>
<keyword evidence="5" id="KW-1185">Reference proteome</keyword>
<evidence type="ECO:0000313" key="4">
    <source>
        <dbReference type="EMBL" id="WCL55289.1"/>
    </source>
</evidence>
<name>A0AAF0BLC1_9PROT</name>
<dbReference type="SUPFAM" id="SSF52266">
    <property type="entry name" value="SGNH hydrolase"/>
    <property type="match status" value="1"/>
</dbReference>
<dbReference type="EMBL" id="CP116805">
    <property type="protein sequence ID" value="WCL55289.1"/>
    <property type="molecule type" value="Genomic_DNA"/>
</dbReference>
<dbReference type="AlphaFoldDB" id="A0AAF0BLC1"/>
<dbReference type="PANTHER" id="PTHR22901">
    <property type="entry name" value="SIALATE O-ACETYLESTERASE"/>
    <property type="match status" value="1"/>
</dbReference>
<gene>
    <name evidence="4" type="ORF">PH603_05900</name>
</gene>
<evidence type="ECO:0000256" key="1">
    <source>
        <dbReference type="ARBA" id="ARBA00022801"/>
    </source>
</evidence>
<dbReference type="InterPro" id="IPR005181">
    <property type="entry name" value="SASA"/>
</dbReference>
<protein>
    <submittedName>
        <fullName evidence="4">Sialate O-acetylesterase</fullName>
    </submittedName>
</protein>
<feature type="chain" id="PRO_5042044511" evidence="2">
    <location>
        <begin position="23"/>
        <end position="651"/>
    </location>
</feature>
<accession>A0AAF0BLC1</accession>
<dbReference type="KEGG" id="gso:PH603_05900"/>
<dbReference type="InterPro" id="IPR036514">
    <property type="entry name" value="SGNH_hydro_sf"/>
</dbReference>
<dbReference type="PANTHER" id="PTHR22901:SF0">
    <property type="entry name" value="SIALATE O-ACETYLESTERASE"/>
    <property type="match status" value="1"/>
</dbReference>
<dbReference type="InterPro" id="IPR008979">
    <property type="entry name" value="Galactose-bd-like_sf"/>
</dbReference>
<keyword evidence="1" id="KW-0378">Hydrolase</keyword>
<evidence type="ECO:0000259" key="3">
    <source>
        <dbReference type="Pfam" id="PF03629"/>
    </source>
</evidence>
<organism evidence="4 5">
    <name type="scientific">Gimibacter soli</name>
    <dbReference type="NCBI Taxonomy" id="3024400"/>
    <lineage>
        <taxon>Bacteria</taxon>
        <taxon>Pseudomonadati</taxon>
        <taxon>Pseudomonadota</taxon>
        <taxon>Alphaproteobacteria</taxon>
        <taxon>Kordiimonadales</taxon>
        <taxon>Temperatibacteraceae</taxon>
        <taxon>Gimibacter</taxon>
    </lineage>
</organism>
<dbReference type="Gene3D" id="2.60.120.260">
    <property type="entry name" value="Galactose-binding domain-like"/>
    <property type="match status" value="1"/>
</dbReference>
<dbReference type="SUPFAM" id="SSF49785">
    <property type="entry name" value="Galactose-binding domain-like"/>
    <property type="match status" value="1"/>
</dbReference>
<keyword evidence="2" id="KW-0732">Signal</keyword>
<evidence type="ECO:0000256" key="2">
    <source>
        <dbReference type="SAM" id="SignalP"/>
    </source>
</evidence>
<feature type="domain" description="Sialate O-acetylesterase" evidence="3">
    <location>
        <begin position="430"/>
        <end position="498"/>
    </location>
</feature>
<dbReference type="RefSeq" id="WP_289505080.1">
    <property type="nucleotide sequence ID" value="NZ_CP116805.1"/>
</dbReference>
<dbReference type="GO" id="GO:0005975">
    <property type="term" value="P:carbohydrate metabolic process"/>
    <property type="evidence" value="ECO:0007669"/>
    <property type="project" value="TreeGrafter"/>
</dbReference>
<dbReference type="GO" id="GO:0001681">
    <property type="term" value="F:sialate O-acetylesterase activity"/>
    <property type="evidence" value="ECO:0007669"/>
    <property type="project" value="InterPro"/>
</dbReference>
<feature type="signal peptide" evidence="2">
    <location>
        <begin position="1"/>
        <end position="22"/>
    </location>
</feature>
<dbReference type="Gene3D" id="2.60.40.10">
    <property type="entry name" value="Immunoglobulins"/>
    <property type="match status" value="1"/>
</dbReference>
<dbReference type="Proteomes" id="UP001217500">
    <property type="component" value="Chromosome"/>
</dbReference>
<dbReference type="InterPro" id="IPR039329">
    <property type="entry name" value="SIAE"/>
</dbReference>
<reference evidence="4" key="1">
    <citation type="submission" date="2023-01" db="EMBL/GenBank/DDBJ databases">
        <title>The genome sequence of Kordiimonadaceae bacterium 6D33.</title>
        <authorList>
            <person name="Liu Y."/>
        </authorList>
    </citation>
    <scope>NUCLEOTIDE SEQUENCE</scope>
    <source>
        <strain evidence="4">6D33</strain>
    </source>
</reference>
<dbReference type="InterPro" id="IPR013783">
    <property type="entry name" value="Ig-like_fold"/>
</dbReference>
<sequence>MKLKTIAAAFAAAMMFAAPALAADRLFDDIFTSHMVLQREHPITLSGKAEPGTRLDVAFAGDGRKVTADKAGRWSATFPSRPANAEPVTVTVKAEGRSETLSDLLIGDVWLCSGQSNMNWPVERALNPERYIEAEQRPDLRLFTVALASHIVPQDGLPGASGWQVASAETVRSFSAVCYFTARDLQAAHDVPVGLVHSSWGGSQIEAWISAAGLKDVEGQAEGLTLLKDYAKDPVAATEAYGKGWERRWTAQVPAGTPGPWVKDGAGDWVPVPAAFGDWNLYGDPALKGFTGAVWYAADVTLTADQAKGAARLSLGGIDETDIAWVNGVAVGNSFGWGTPRTYRVKAGLLREGRNRIVVNVYNSWAAGGLTGPAEAIALTLPDGAQVPVTGWRYRIERQIADMPAPAPWYSINGLTGLHNAMIAPLGPLPLKGVLWYQGESNITKAASYERLLHAMIADWRGQFGADLPFIVIQLPAFGNLNATPMENGWAGVRDAERRVAQADPAVGLAVTIDAGDRFELHPPSKQEVARRTALIARRLAYGDDTDIRLDGRSPLSARRDGDGITVEFGTEGGALTAMSAGAPFGFEVCGEAKNSCAFAPAKRDGTRVLIDVPAGLVVRRVRYAWGGAPVANLYEANGMPVSPFEIAVTP</sequence>